<feature type="domain" description="Luciferase-like" evidence="2">
    <location>
        <begin position="13"/>
        <end position="294"/>
    </location>
</feature>
<gene>
    <name evidence="3" type="ORF">SAMN02745716_0236</name>
</gene>
<dbReference type="Proteomes" id="UP000222056">
    <property type="component" value="Unassembled WGS sequence"/>
</dbReference>
<dbReference type="InterPro" id="IPR050564">
    <property type="entry name" value="F420-G6PD/mer"/>
</dbReference>
<keyword evidence="1" id="KW-0560">Oxidoreductase</keyword>
<dbReference type="CDD" id="cd01097">
    <property type="entry name" value="Tetrahydromethanopterin_reductase"/>
    <property type="match status" value="1"/>
</dbReference>
<dbReference type="PANTHER" id="PTHR43244">
    <property type="match status" value="1"/>
</dbReference>
<name>A0A1H6FHS4_THEAL</name>
<dbReference type="GO" id="GO:0016705">
    <property type="term" value="F:oxidoreductase activity, acting on paired donors, with incorporation or reduction of molecular oxygen"/>
    <property type="evidence" value="ECO:0007669"/>
    <property type="project" value="InterPro"/>
</dbReference>
<dbReference type="EMBL" id="FNWJ01000001">
    <property type="protein sequence ID" value="SEH10387.1"/>
    <property type="molecule type" value="Genomic_DNA"/>
</dbReference>
<evidence type="ECO:0000313" key="4">
    <source>
        <dbReference type="Proteomes" id="UP000222056"/>
    </source>
</evidence>
<dbReference type="STRING" id="29539.SAMN02745716_0236"/>
<protein>
    <submittedName>
        <fullName evidence="3">Probable F420-dependent oxidoreductase, Rv3093c family</fullName>
    </submittedName>
</protein>
<dbReference type="InterPro" id="IPR036661">
    <property type="entry name" value="Luciferase-like_sf"/>
</dbReference>
<organism evidence="3 4">
    <name type="scientific">Thermoleophilum album</name>
    <dbReference type="NCBI Taxonomy" id="29539"/>
    <lineage>
        <taxon>Bacteria</taxon>
        <taxon>Bacillati</taxon>
        <taxon>Actinomycetota</taxon>
        <taxon>Thermoleophilia</taxon>
        <taxon>Thermoleophilales</taxon>
        <taxon>Thermoleophilaceae</taxon>
        <taxon>Thermoleophilum</taxon>
    </lineage>
</organism>
<sequence>MGWGLSLELAGLPLRQRTAVYEAAEAAGFTDGWPGEVSGPDAFTQVAIAAMATERMRVGTGVVSVFTRGPAILAQHAAALQELSEGRFWLGIGSSSNVIVERWNGIRFERPLTRVRETVEFLRSALAGERAGPGGFKLDQAPEPPPPIAIAALRGRMLRLAGALGDGAWVNFLPLEAVDKVLGEVAEGARQAGRDPADVEIFCRLFCLQGEREQVLPLARWMFTSYATVPVYEQYFRWLGYGDEIDPMVQAWRAGDRRRAVELAPERLIDEIFLFGDARAQRERARAFQSRGIDTPVLLVIPQGQLTVEGWCQLVESLAPASD</sequence>
<dbReference type="InterPro" id="IPR022526">
    <property type="entry name" value="F420_Rv3093c"/>
</dbReference>
<evidence type="ECO:0000256" key="1">
    <source>
        <dbReference type="ARBA" id="ARBA00023002"/>
    </source>
</evidence>
<dbReference type="RefSeq" id="WP_093115467.1">
    <property type="nucleotide sequence ID" value="NZ_FNWJ01000001.1"/>
</dbReference>
<dbReference type="Gene3D" id="3.20.20.30">
    <property type="entry name" value="Luciferase-like domain"/>
    <property type="match status" value="1"/>
</dbReference>
<keyword evidence="4" id="KW-1185">Reference proteome</keyword>
<evidence type="ECO:0000313" key="3">
    <source>
        <dbReference type="EMBL" id="SEH10387.1"/>
    </source>
</evidence>
<dbReference type="OrthoDB" id="3457164at2"/>
<reference evidence="4" key="1">
    <citation type="submission" date="2016-10" db="EMBL/GenBank/DDBJ databases">
        <authorList>
            <person name="Varghese N."/>
            <person name="Submissions S."/>
        </authorList>
    </citation>
    <scope>NUCLEOTIDE SEQUENCE [LARGE SCALE GENOMIC DNA]</scope>
    <source>
        <strain evidence="4">ATCC 35263</strain>
    </source>
</reference>
<dbReference type="AlphaFoldDB" id="A0A1H6FHS4"/>
<dbReference type="SUPFAM" id="SSF51679">
    <property type="entry name" value="Bacterial luciferase-like"/>
    <property type="match status" value="1"/>
</dbReference>
<dbReference type="PANTHER" id="PTHR43244:SF1">
    <property type="entry name" value="5,10-METHYLENETETRAHYDROMETHANOPTERIN REDUCTASE"/>
    <property type="match status" value="1"/>
</dbReference>
<proteinExistence type="predicted"/>
<accession>A0A1H6FHS4</accession>
<dbReference type="InterPro" id="IPR011251">
    <property type="entry name" value="Luciferase-like_dom"/>
</dbReference>
<evidence type="ECO:0000259" key="2">
    <source>
        <dbReference type="Pfam" id="PF00296"/>
    </source>
</evidence>
<dbReference type="Pfam" id="PF00296">
    <property type="entry name" value="Bac_luciferase"/>
    <property type="match status" value="1"/>
</dbReference>
<dbReference type="NCBIfam" id="TIGR03841">
    <property type="entry name" value="F420_Rv3093c"/>
    <property type="match status" value="1"/>
</dbReference>